<evidence type="ECO:0000313" key="2">
    <source>
        <dbReference type="EMBL" id="PVE48343.1"/>
    </source>
</evidence>
<dbReference type="OrthoDB" id="9795530at2"/>
<dbReference type="InterPro" id="IPR030995">
    <property type="entry name" value="SoxZ"/>
</dbReference>
<dbReference type="EMBL" id="QDDR01000002">
    <property type="protein sequence ID" value="PVE48343.1"/>
    <property type="molecule type" value="Genomic_DNA"/>
</dbReference>
<dbReference type="SUPFAM" id="SSF81296">
    <property type="entry name" value="E set domains"/>
    <property type="match status" value="1"/>
</dbReference>
<dbReference type="InterPro" id="IPR014756">
    <property type="entry name" value="Ig_E-set"/>
</dbReference>
<name>A0A2T7UU81_9RHOB</name>
<proteinExistence type="predicted"/>
<dbReference type="Pfam" id="PF08770">
    <property type="entry name" value="SoxZ"/>
    <property type="match status" value="1"/>
</dbReference>
<dbReference type="InterPro" id="IPR014880">
    <property type="entry name" value="SoxZ_dom"/>
</dbReference>
<dbReference type="AlphaFoldDB" id="A0A2T7UU81"/>
<dbReference type="Gene3D" id="2.60.40.10">
    <property type="entry name" value="Immunoglobulins"/>
    <property type="match status" value="1"/>
</dbReference>
<dbReference type="Proteomes" id="UP000244810">
    <property type="component" value="Unassembled WGS sequence"/>
</dbReference>
<evidence type="ECO:0000313" key="3">
    <source>
        <dbReference type="Proteomes" id="UP000244810"/>
    </source>
</evidence>
<sequence length="109" mass="12241">MMTDVRPRIRLPRSASAGDSITVKTLINHDMETGQRRNSAGETIPRQIINRFTCEFNGVMVIDVAMEPAISANPYMEFEAVVPESGEFVFTWYDDNGEVYTATEAFEVS</sequence>
<feature type="domain" description="Sulphur oxidation protein SoxZ" evidence="1">
    <location>
        <begin position="9"/>
        <end position="103"/>
    </location>
</feature>
<keyword evidence="3" id="KW-1185">Reference proteome</keyword>
<protein>
    <submittedName>
        <fullName evidence="2">Thiosulfate oxidation carrier complex protein SoxZ</fullName>
    </submittedName>
</protein>
<reference evidence="2 3" key="1">
    <citation type="journal article" date="2011" name="Syst. Appl. Microbiol.">
        <title>Defluviimonas denitrificans gen. nov., sp. nov., and Pararhodobacter aggregans gen. nov., sp. nov., non-phototrophic Rhodobacteraceae from the biofilter of a marine aquaculture.</title>
        <authorList>
            <person name="Foesel B.U."/>
            <person name="Drake H.L."/>
            <person name="Schramm A."/>
        </authorList>
    </citation>
    <scope>NUCLEOTIDE SEQUENCE [LARGE SCALE GENOMIC DNA]</scope>
    <source>
        <strain evidence="2 3">D1-19</strain>
    </source>
</reference>
<comment type="caution">
    <text evidence="2">The sequence shown here is derived from an EMBL/GenBank/DDBJ whole genome shotgun (WGS) entry which is preliminary data.</text>
</comment>
<dbReference type="InterPro" id="IPR013783">
    <property type="entry name" value="Ig-like_fold"/>
</dbReference>
<dbReference type="NCBIfam" id="TIGR04490">
    <property type="entry name" value="SoxZ_true"/>
    <property type="match status" value="1"/>
</dbReference>
<accession>A0A2T7UU81</accession>
<organism evidence="2 3">
    <name type="scientific">Pararhodobacter aggregans</name>
    <dbReference type="NCBI Taxonomy" id="404875"/>
    <lineage>
        <taxon>Bacteria</taxon>
        <taxon>Pseudomonadati</taxon>
        <taxon>Pseudomonadota</taxon>
        <taxon>Alphaproteobacteria</taxon>
        <taxon>Rhodobacterales</taxon>
        <taxon>Paracoccaceae</taxon>
        <taxon>Pararhodobacter</taxon>
    </lineage>
</organism>
<dbReference type="RefSeq" id="WP_107750770.1">
    <property type="nucleotide sequence ID" value="NZ_QBKF01000002.1"/>
</dbReference>
<evidence type="ECO:0000259" key="1">
    <source>
        <dbReference type="Pfam" id="PF08770"/>
    </source>
</evidence>
<gene>
    <name evidence="2" type="primary">soxZ</name>
    <name evidence="2" type="ORF">DDE23_04525</name>
</gene>